<dbReference type="AlphaFoldDB" id="A0AAD6VJJ1"/>
<proteinExistence type="predicted"/>
<name>A0AAD6VJJ1_9AGAR</name>
<sequence>MAGRCQAGYSYVRSPDDGHIGKRSGCPSQLWLAYACMPILLLQYICARLSRTMPEPGTASRGARRRRSQSSCPRLGTHLQCQWHPPRAALCAHLRAKLQYPRRSGSARIEDLTARAAGGHGARGASLAPLHTSPLPAHLQFAYYGLMRRLARMTPAIGPASESRTLVGGRDRRLATACQTEPASEGHRVTSDNDVYLRTLKGRLALLAQIPAATGLDRLIPLPLRAWHAWCAPLPQLYEVPRRTVRAQRRAGRHAPEEDEDDLKENTAVMFTTDQCLTTAQTEFDAVLGRDCQCFPEFGHEKLGYDTRRQLTRRQHHVIEDNVYRGWSIRRRRRVSNIRPTSRRRRGAPSRSSPASWGPGDARVSADYGRARADHTQRLHGPVPRKQQRVDGRNDAPRESRCAASRPAASGRAIIHKNKMHWGIIAYVPSTAAITAERDNSNDHIVRTTRKMGKEYVTGSAARRYRFISFIFGNAANILLFPNLVKYRTFPDHVYQYHYGTEAPPRGQVLYRYMTKSRAHVTGVFRCCRRAGAPNVGS</sequence>
<feature type="region of interest" description="Disordered" evidence="1">
    <location>
        <begin position="338"/>
        <end position="407"/>
    </location>
</feature>
<gene>
    <name evidence="2" type="ORF">GGX14DRAFT_609509</name>
</gene>
<comment type="caution">
    <text evidence="2">The sequence shown here is derived from an EMBL/GenBank/DDBJ whole genome shotgun (WGS) entry which is preliminary data.</text>
</comment>
<feature type="compositionally biased region" description="Basic residues" evidence="1">
    <location>
        <begin position="338"/>
        <end position="348"/>
    </location>
</feature>
<organism evidence="2 3">
    <name type="scientific">Mycena pura</name>
    <dbReference type="NCBI Taxonomy" id="153505"/>
    <lineage>
        <taxon>Eukaryota</taxon>
        <taxon>Fungi</taxon>
        <taxon>Dikarya</taxon>
        <taxon>Basidiomycota</taxon>
        <taxon>Agaricomycotina</taxon>
        <taxon>Agaricomycetes</taxon>
        <taxon>Agaricomycetidae</taxon>
        <taxon>Agaricales</taxon>
        <taxon>Marasmiineae</taxon>
        <taxon>Mycenaceae</taxon>
        <taxon>Mycena</taxon>
    </lineage>
</organism>
<protein>
    <submittedName>
        <fullName evidence="2">Uncharacterized protein</fullName>
    </submittedName>
</protein>
<evidence type="ECO:0000313" key="2">
    <source>
        <dbReference type="EMBL" id="KAJ7214839.1"/>
    </source>
</evidence>
<feature type="compositionally biased region" description="Low complexity" evidence="1">
    <location>
        <begin position="349"/>
        <end position="360"/>
    </location>
</feature>
<dbReference type="Proteomes" id="UP001219525">
    <property type="component" value="Unassembled WGS sequence"/>
</dbReference>
<accession>A0AAD6VJJ1</accession>
<keyword evidence="3" id="KW-1185">Reference proteome</keyword>
<dbReference type="EMBL" id="JARJCW010000018">
    <property type="protein sequence ID" value="KAJ7214839.1"/>
    <property type="molecule type" value="Genomic_DNA"/>
</dbReference>
<evidence type="ECO:0000256" key="1">
    <source>
        <dbReference type="SAM" id="MobiDB-lite"/>
    </source>
</evidence>
<evidence type="ECO:0000313" key="3">
    <source>
        <dbReference type="Proteomes" id="UP001219525"/>
    </source>
</evidence>
<reference evidence="2" key="1">
    <citation type="submission" date="2023-03" db="EMBL/GenBank/DDBJ databases">
        <title>Massive genome expansion in bonnet fungi (Mycena s.s.) driven by repeated elements and novel gene families across ecological guilds.</title>
        <authorList>
            <consortium name="Lawrence Berkeley National Laboratory"/>
            <person name="Harder C.B."/>
            <person name="Miyauchi S."/>
            <person name="Viragh M."/>
            <person name="Kuo A."/>
            <person name="Thoen E."/>
            <person name="Andreopoulos B."/>
            <person name="Lu D."/>
            <person name="Skrede I."/>
            <person name="Drula E."/>
            <person name="Henrissat B."/>
            <person name="Morin E."/>
            <person name="Kohler A."/>
            <person name="Barry K."/>
            <person name="LaButti K."/>
            <person name="Morin E."/>
            <person name="Salamov A."/>
            <person name="Lipzen A."/>
            <person name="Mereny Z."/>
            <person name="Hegedus B."/>
            <person name="Baldrian P."/>
            <person name="Stursova M."/>
            <person name="Weitz H."/>
            <person name="Taylor A."/>
            <person name="Grigoriev I.V."/>
            <person name="Nagy L.G."/>
            <person name="Martin F."/>
            <person name="Kauserud H."/>
        </authorList>
    </citation>
    <scope>NUCLEOTIDE SEQUENCE</scope>
    <source>
        <strain evidence="2">9144</strain>
    </source>
</reference>
<feature type="compositionally biased region" description="Basic and acidic residues" evidence="1">
    <location>
        <begin position="388"/>
        <end position="401"/>
    </location>
</feature>